<evidence type="ECO:0000256" key="2">
    <source>
        <dbReference type="ARBA" id="ARBA00022676"/>
    </source>
</evidence>
<keyword evidence="4" id="KW-0472">Membrane</keyword>
<dbReference type="PANTHER" id="PTHR43630:SF1">
    <property type="entry name" value="POLY-BETA-1,6-N-ACETYL-D-GLUCOSAMINE SYNTHASE"/>
    <property type="match status" value="1"/>
</dbReference>
<keyword evidence="4" id="KW-0812">Transmembrane</keyword>
<feature type="transmembrane region" description="Helical" evidence="4">
    <location>
        <begin position="338"/>
        <end position="359"/>
    </location>
</feature>
<dbReference type="Pfam" id="PF13641">
    <property type="entry name" value="Glyco_tranf_2_3"/>
    <property type="match status" value="1"/>
</dbReference>
<organism evidence="5 6">
    <name type="scientific">Candidatus Pseudoramibacter fermentans</name>
    <dbReference type="NCBI Taxonomy" id="2594427"/>
    <lineage>
        <taxon>Bacteria</taxon>
        <taxon>Bacillati</taxon>
        <taxon>Bacillota</taxon>
        <taxon>Clostridia</taxon>
        <taxon>Eubacteriales</taxon>
        <taxon>Eubacteriaceae</taxon>
        <taxon>Pseudoramibacter</taxon>
    </lineage>
</organism>
<dbReference type="InterPro" id="IPR029044">
    <property type="entry name" value="Nucleotide-diphossugar_trans"/>
</dbReference>
<dbReference type="Gene3D" id="3.90.550.10">
    <property type="entry name" value="Spore Coat Polysaccharide Biosynthesis Protein SpsA, Chain A"/>
    <property type="match status" value="1"/>
</dbReference>
<evidence type="ECO:0000313" key="6">
    <source>
        <dbReference type="Proteomes" id="UP000473648"/>
    </source>
</evidence>
<evidence type="ECO:0000256" key="4">
    <source>
        <dbReference type="SAM" id="Phobius"/>
    </source>
</evidence>
<keyword evidence="2" id="KW-0328">Glycosyltransferase</keyword>
<evidence type="ECO:0000256" key="1">
    <source>
        <dbReference type="ARBA" id="ARBA00006739"/>
    </source>
</evidence>
<dbReference type="PANTHER" id="PTHR43630">
    <property type="entry name" value="POLY-BETA-1,6-N-ACETYL-D-GLUCOSAMINE SYNTHASE"/>
    <property type="match status" value="1"/>
</dbReference>
<proteinExistence type="inferred from homology"/>
<dbReference type="GO" id="GO:0016757">
    <property type="term" value="F:glycosyltransferase activity"/>
    <property type="evidence" value="ECO:0007669"/>
    <property type="project" value="UniProtKB-KW"/>
</dbReference>
<gene>
    <name evidence="5" type="ORF">FRC53_03625</name>
</gene>
<feature type="transmembrane region" description="Helical" evidence="4">
    <location>
        <begin position="12"/>
        <end position="33"/>
    </location>
</feature>
<keyword evidence="3" id="KW-0808">Transferase</keyword>
<feature type="transmembrane region" description="Helical" evidence="4">
    <location>
        <begin position="374"/>
        <end position="393"/>
    </location>
</feature>
<comment type="similarity">
    <text evidence="1">Belongs to the glycosyltransferase 2 family.</text>
</comment>
<evidence type="ECO:0000256" key="3">
    <source>
        <dbReference type="ARBA" id="ARBA00022679"/>
    </source>
</evidence>
<keyword evidence="6" id="KW-1185">Reference proteome</keyword>
<dbReference type="EMBL" id="VOGB01000004">
    <property type="protein sequence ID" value="MQM72515.1"/>
    <property type="molecule type" value="Genomic_DNA"/>
</dbReference>
<protein>
    <submittedName>
        <fullName evidence="5">Glycosyltransferase</fullName>
    </submittedName>
</protein>
<dbReference type="AlphaFoldDB" id="A0A6L5GQH8"/>
<keyword evidence="4" id="KW-1133">Transmembrane helix</keyword>
<dbReference type="CDD" id="cd06438">
    <property type="entry name" value="EpsO_like"/>
    <property type="match status" value="1"/>
</dbReference>
<name>A0A6L5GQH8_9FIRM</name>
<reference evidence="5" key="1">
    <citation type="journal article" date="2020" name="Appl. Environ. Microbiol.">
        <title>Medium-Chain Fatty Acid Synthesis by 'Candidatus Weimeria bifida' gen. nov., sp. nov., and 'Candidatus Pseudoramibacter fermentans' sp. nov.</title>
        <authorList>
            <person name="Scarborough M.J."/>
            <person name="Myers K.S."/>
            <person name="Donohue T.J."/>
            <person name="Noguera D.R."/>
        </authorList>
    </citation>
    <scope>NUCLEOTIDE SEQUENCE</scope>
    <source>
        <strain evidence="5">EUB1.1</strain>
    </source>
</reference>
<comment type="caution">
    <text evidence="5">The sequence shown here is derived from an EMBL/GenBank/DDBJ whole genome shotgun (WGS) entry which is preliminary data.</text>
</comment>
<dbReference type="Proteomes" id="UP000473648">
    <property type="component" value="Unassembled WGS sequence"/>
</dbReference>
<accession>A0A6L5GQH8</accession>
<sequence>MVQDAIRTALIILGLPFTIYGVYYVIIGVMGLFKSKEYPQAPPQKKFAAVIAARNEAGVVGNLIDSLKEQHYPKELYDIYVLPNNCTDNTEEVALAHGAKTFHCSSAVHSKGGALEEFFDDTFAHNDIYDGFCIFDADNLVQQDFFQAMNNAMCAGVEIGQGYRESKNPKTSWVSGCQTIFYYTVNRFINQARQNVGLSAALNGTGFMVSAKVLKKDNSGFRTFSLTEDIEFTTQNIIKGQYVSWVPDARTYDEHPIDFKTSWKQRKRWSTGTIQCFSYYTPKLWQSFKETHRFGCIDMILYLSAPLLQVISTIYSFVSFIIIMMISINLQIPQTQNYLSIAGSAVGILLTIQFTHWLVRHEHHKNSSVKTSSYFTWWFFIVSWTVINFACILKPLTTWEPIAHTESFTLSQLKSNLQIENSSN</sequence>
<evidence type="ECO:0000313" key="5">
    <source>
        <dbReference type="EMBL" id="MQM72515.1"/>
    </source>
</evidence>
<dbReference type="SUPFAM" id="SSF53448">
    <property type="entry name" value="Nucleotide-diphospho-sugar transferases"/>
    <property type="match status" value="1"/>
</dbReference>
<feature type="transmembrane region" description="Helical" evidence="4">
    <location>
        <begin position="299"/>
        <end position="326"/>
    </location>
</feature>